<sequence>MKLVELGEVIQIYKGRKPLNLSDSPDIGLLPYIDIDTLKTGTASQFARPDKCVLANQGDVLIVWDGASCGLVGRSPAGLVGSTLARIWSQELTTDYLFYYLKDKFLLLNTRTKGSTIPHLDKQILLGQKILLPSLNEQQKIVAPLVLLDAEGGASSDFKNSADFTKKQFSRKPLKAN</sequence>
<accession>I7BKH2</accession>
<keyword evidence="7" id="KW-1185">Reference proteome</keyword>
<reference evidence="6 7" key="1">
    <citation type="journal article" date="2012" name="J. Bacteriol.">
        <title>Genome Sequence of "Candidatus Mycoplasma haemolamae" Strain Purdue, a Red Blood Cell Pathogen of Alpacas (Vicugna pacos) and Llamas (Lama glama).</title>
        <authorList>
            <person name="Guimaraes A.M."/>
            <person name="Toth B."/>
            <person name="Santos A.P."/>
            <person name="do Nascimento N.C."/>
            <person name="Kritchevsky J.E."/>
            <person name="Messick J.B."/>
        </authorList>
    </citation>
    <scope>NUCLEOTIDE SEQUENCE [LARGE SCALE GENOMIC DNA]</scope>
    <source>
        <strain evidence="6 7">Purdue</strain>
    </source>
</reference>
<dbReference type="GO" id="GO:0009307">
    <property type="term" value="P:DNA restriction-modification system"/>
    <property type="evidence" value="ECO:0007669"/>
    <property type="project" value="UniProtKB-KW"/>
</dbReference>
<dbReference type="Gene3D" id="3.90.220.20">
    <property type="entry name" value="DNA methylase specificity domains"/>
    <property type="match status" value="1"/>
</dbReference>
<dbReference type="AlphaFoldDB" id="I7BKH2"/>
<evidence type="ECO:0000313" key="7">
    <source>
        <dbReference type="Proteomes" id="UP000006502"/>
    </source>
</evidence>
<dbReference type="Proteomes" id="UP000006502">
    <property type="component" value="Chromosome"/>
</dbReference>
<dbReference type="PANTHER" id="PTHR43140">
    <property type="entry name" value="TYPE-1 RESTRICTION ENZYME ECOKI SPECIFICITY PROTEIN"/>
    <property type="match status" value="1"/>
</dbReference>
<feature type="domain" description="Type I restriction modification DNA specificity" evidence="5">
    <location>
        <begin position="2"/>
        <end position="146"/>
    </location>
</feature>
<evidence type="ECO:0000259" key="5">
    <source>
        <dbReference type="Pfam" id="PF01420"/>
    </source>
</evidence>
<comment type="subunit">
    <text evidence="4">The methyltransferase is composed of M and S polypeptides.</text>
</comment>
<evidence type="ECO:0000256" key="2">
    <source>
        <dbReference type="ARBA" id="ARBA00022747"/>
    </source>
</evidence>
<dbReference type="EMBL" id="CP003731">
    <property type="protein sequence ID" value="AFO52388.1"/>
    <property type="molecule type" value="Genomic_DNA"/>
</dbReference>
<dbReference type="REBASE" id="56791">
    <property type="entry name" value="S.MhaPuORF4040P"/>
</dbReference>
<dbReference type="PANTHER" id="PTHR43140:SF1">
    <property type="entry name" value="TYPE I RESTRICTION ENZYME ECOKI SPECIFICITY SUBUNIT"/>
    <property type="match status" value="1"/>
</dbReference>
<organism evidence="6 7">
    <name type="scientific">Mycoplasma haematolamae (strain Purdue)</name>
    <dbReference type="NCBI Taxonomy" id="1212765"/>
    <lineage>
        <taxon>Bacteria</taxon>
        <taxon>Bacillati</taxon>
        <taxon>Mycoplasmatota</taxon>
        <taxon>Mollicutes</taxon>
        <taxon>Mycoplasmataceae</taxon>
        <taxon>Mycoplasma</taxon>
    </lineage>
</organism>
<name>I7BKH2_MYCHA</name>
<dbReference type="InterPro" id="IPR044946">
    <property type="entry name" value="Restrct_endonuc_typeI_TRD_sf"/>
</dbReference>
<dbReference type="CDD" id="cd17263">
    <property type="entry name" value="RMtype1_S_AbaB8300I-TRD1-CR1_like"/>
    <property type="match status" value="1"/>
</dbReference>
<dbReference type="GO" id="GO:0003677">
    <property type="term" value="F:DNA binding"/>
    <property type="evidence" value="ECO:0007669"/>
    <property type="project" value="UniProtKB-KW"/>
</dbReference>
<dbReference type="KEGG" id="mhl:MHLP_04040"/>
<dbReference type="Pfam" id="PF01420">
    <property type="entry name" value="Methylase_S"/>
    <property type="match status" value="1"/>
</dbReference>
<evidence type="ECO:0000256" key="1">
    <source>
        <dbReference type="ARBA" id="ARBA00010923"/>
    </source>
</evidence>
<dbReference type="InterPro" id="IPR000055">
    <property type="entry name" value="Restrct_endonuc_typeI_TRD"/>
</dbReference>
<keyword evidence="2" id="KW-0680">Restriction system</keyword>
<dbReference type="InterPro" id="IPR051212">
    <property type="entry name" value="Type-I_RE_S_subunit"/>
</dbReference>
<dbReference type="OrthoDB" id="396674at2"/>
<protein>
    <submittedName>
        <fullName evidence="6">Type I restriction modification system HsdS component</fullName>
    </submittedName>
</protein>
<reference evidence="7" key="2">
    <citation type="submission" date="2012-07" db="EMBL/GenBank/DDBJ databases">
        <title>Complete genome sequence of 'Candidatus Mycoplasma haemolamae'.</title>
        <authorList>
            <person name="Guimaraes A.M.S."/>
            <person name="Toth B."/>
            <person name="Santos A.P."/>
            <person name="Nascimento N.C."/>
            <person name="Sojka J.E."/>
            <person name="Messick J.B."/>
        </authorList>
    </citation>
    <scope>NUCLEOTIDE SEQUENCE [LARGE SCALE GENOMIC DNA]</scope>
    <source>
        <strain evidence="7">Purdue</strain>
    </source>
</reference>
<dbReference type="HOGENOM" id="CLU_1516268_0_0_14"/>
<dbReference type="SUPFAM" id="SSF116734">
    <property type="entry name" value="DNA methylase specificity domain"/>
    <property type="match status" value="1"/>
</dbReference>
<proteinExistence type="inferred from homology"/>
<dbReference type="PATRIC" id="fig|1212765.3.peg.916"/>
<gene>
    <name evidence="6" type="ordered locus">MHLP_04040</name>
</gene>
<evidence type="ECO:0000256" key="4">
    <source>
        <dbReference type="ARBA" id="ARBA00038652"/>
    </source>
</evidence>
<dbReference type="STRING" id="1212765.MHLP_04040"/>
<evidence type="ECO:0000313" key="6">
    <source>
        <dbReference type="EMBL" id="AFO52388.1"/>
    </source>
</evidence>
<evidence type="ECO:0000256" key="3">
    <source>
        <dbReference type="ARBA" id="ARBA00023125"/>
    </source>
</evidence>
<comment type="similarity">
    <text evidence="1">Belongs to the type-I restriction system S methylase family.</text>
</comment>
<keyword evidence="3" id="KW-0238">DNA-binding</keyword>